<feature type="compositionally biased region" description="Polar residues" evidence="1">
    <location>
        <begin position="52"/>
        <end position="63"/>
    </location>
</feature>
<reference evidence="2 3" key="1">
    <citation type="submission" date="2016-10" db="EMBL/GenBank/DDBJ databases">
        <authorList>
            <person name="de Groot N.N."/>
        </authorList>
    </citation>
    <scope>NUCLEOTIDE SEQUENCE [LARGE SCALE GENOMIC DNA]</scope>
    <source>
        <strain evidence="2 3">CGMCC 1.3702</strain>
    </source>
</reference>
<organism evidence="2 3">
    <name type="scientific">Lentibacillus halodurans</name>
    <dbReference type="NCBI Taxonomy" id="237679"/>
    <lineage>
        <taxon>Bacteria</taxon>
        <taxon>Bacillati</taxon>
        <taxon>Bacillota</taxon>
        <taxon>Bacilli</taxon>
        <taxon>Bacillales</taxon>
        <taxon>Bacillaceae</taxon>
        <taxon>Lentibacillus</taxon>
    </lineage>
</organism>
<gene>
    <name evidence="2" type="ORF">SAMN04488072_102153</name>
</gene>
<keyword evidence="2" id="KW-0946">Virion</keyword>
<dbReference type="EMBL" id="FOJW01000002">
    <property type="protein sequence ID" value="SFA82751.1"/>
    <property type="molecule type" value="Genomic_DNA"/>
</dbReference>
<accession>A0A1I0W2C2</accession>
<dbReference type="RefSeq" id="WP_170848134.1">
    <property type="nucleotide sequence ID" value="NZ_FOJW01000002.1"/>
</dbReference>
<dbReference type="InterPro" id="IPR025439">
    <property type="entry name" value="Spore_coat_CotO"/>
</dbReference>
<evidence type="ECO:0000256" key="1">
    <source>
        <dbReference type="SAM" id="MobiDB-lite"/>
    </source>
</evidence>
<protein>
    <submittedName>
        <fullName evidence="2">Spore coat protein CotO</fullName>
    </submittedName>
</protein>
<feature type="region of interest" description="Disordered" evidence="1">
    <location>
        <begin position="1"/>
        <end position="82"/>
    </location>
</feature>
<proteinExistence type="predicted"/>
<dbReference type="Pfam" id="PF14153">
    <property type="entry name" value="Spore_coat_CotO"/>
    <property type="match status" value="1"/>
</dbReference>
<keyword evidence="2" id="KW-0167">Capsid protein</keyword>
<evidence type="ECO:0000313" key="3">
    <source>
        <dbReference type="Proteomes" id="UP000198642"/>
    </source>
</evidence>
<keyword evidence="3" id="KW-1185">Reference proteome</keyword>
<dbReference type="STRING" id="237679.SAMN04488072_102153"/>
<evidence type="ECO:0000313" key="2">
    <source>
        <dbReference type="EMBL" id="SFA82751.1"/>
    </source>
</evidence>
<dbReference type="Proteomes" id="UP000198642">
    <property type="component" value="Unassembled WGS sequence"/>
</dbReference>
<dbReference type="AlphaFoldDB" id="A0A1I0W2C2"/>
<name>A0A1I0W2C2_9BACI</name>
<feature type="compositionally biased region" description="Acidic residues" evidence="1">
    <location>
        <begin position="65"/>
        <end position="81"/>
    </location>
</feature>
<sequence>MGDKKVAKSPLLYIHQPGIQTPEAPMQSQYMTPKNKRHDKKGGSSKIKKQPVNRNLFNNQNVYEQAEEEIESSEESPELDQQDYAVEDRHQERKKFKDLTLKERVDYFLNSPKHAPVMRAEIKTAGRSYRGNIVDYQDDNVYIRVGKRTTPAKVPFDTIKEIRLIGF</sequence>